<evidence type="ECO:0000259" key="4">
    <source>
        <dbReference type="Pfam" id="PF05970"/>
    </source>
</evidence>
<dbReference type="Proteomes" id="UP001219518">
    <property type="component" value="Unassembled WGS sequence"/>
</dbReference>
<dbReference type="GO" id="GO:0000723">
    <property type="term" value="P:telomere maintenance"/>
    <property type="evidence" value="ECO:0007669"/>
    <property type="project" value="InterPro"/>
</dbReference>
<dbReference type="InterPro" id="IPR010285">
    <property type="entry name" value="DNA_helicase_pif1-like_DEAD"/>
</dbReference>
<keyword evidence="3" id="KW-0547">Nucleotide-binding</keyword>
<keyword evidence="8" id="KW-1185">Reference proteome</keyword>
<keyword evidence="3" id="KW-0067">ATP-binding</keyword>
<keyword evidence="3" id="KW-0234">DNA repair</keyword>
<evidence type="ECO:0000256" key="2">
    <source>
        <dbReference type="ARBA" id="ARBA00022723"/>
    </source>
</evidence>
<dbReference type="GO" id="GO:0016787">
    <property type="term" value="F:hydrolase activity"/>
    <property type="evidence" value="ECO:0007669"/>
    <property type="project" value="UniProtKB-KW"/>
</dbReference>
<dbReference type="GO" id="GO:0043139">
    <property type="term" value="F:5'-3' DNA helicase activity"/>
    <property type="evidence" value="ECO:0007669"/>
    <property type="project" value="UniProtKB-EC"/>
</dbReference>
<proteinExistence type="inferred from homology"/>
<protein>
    <recommendedName>
        <fullName evidence="3">ATP-dependent DNA helicase</fullName>
        <ecNumber evidence="3">5.6.2.3</ecNumber>
    </recommendedName>
</protein>
<comment type="caution">
    <text evidence="7">The sequence shown here is derived from an EMBL/GenBank/DDBJ whole genome shotgun (WGS) entry which is preliminary data.</text>
</comment>
<accession>A0AAE1HKG1</accession>
<dbReference type="PANTHER" id="PTHR47642">
    <property type="entry name" value="ATP-DEPENDENT DNA HELICASE"/>
    <property type="match status" value="1"/>
</dbReference>
<evidence type="ECO:0000259" key="5">
    <source>
        <dbReference type="Pfam" id="PF13359"/>
    </source>
</evidence>
<gene>
    <name evidence="7" type="ORF">KUF71_011704</name>
</gene>
<comment type="cofactor">
    <cofactor evidence="3">
        <name>Mg(2+)</name>
        <dbReference type="ChEBI" id="CHEBI:18420"/>
    </cofactor>
</comment>
<sequence>MSCECSTNGHMDNVPLPDDPNNTWNTNLDLFQQKFYDDMSALEWKCVYLSNDDNPNGPSNEIVEDIYESGSPAMSKATGSDQVISMLSSPTISSQPINEFNDDTYIVQAFPCLFPKGNGNFKTNKNNMGSALNYFKHLMRYEDDRFAQHNTFRYFALNSYMRWSALKNGSLFIKTQPDLERMTLTELKEELARNPSLIRKIMYRNSSISGSKAYWFARGKELLNMVEQIGLPTLFCTFSAADLHWPELFNQLAPDEDFESMSTYRKRQLVKNNLMIVDTFFLKRVEIFMEEVLTKKYKIKDYWFRIGYQRRGSPRMHGVLWMENAPDVTGMEHKSAQGLQKIVEYFSDLVTAFHPNLDQPPSVVHPCQKKLIDIHNLDEDLAEILNRVQRHTICSKQYCIRQSKKDKTMKCRFKFPQDYQEEAKLTFDEQQNVEFLPKRNDERLNKYNQYMIQTLRANMDIAPVISKKALINYLAKYISKSEIKSDHLAELMKIISEASGDNKTTKYAVQRLYIKACAERDFSAQETCHLLMGLKLYSSGGRDFITINFNDNNDWRLLKNDDSALSLMEKYQCRCEALDAKHGKSLVIAKITKLLSDYLDPQSFLLLGPTGVSAININGSTIHSKLLIKTNGTDFAHLNGQQLHAFKKSMANVKFIIIDEFSMVGCEMMHMVDQRLRQGKDQPNEEFGGLFLYMFGDINQLPPVMDCPLYSTNQKSMATIAGKILYDNIDTAFILDNIHRQNDPQFQKILNNISSGNITPDDYKILKTRFTTEVDAAERKRFEDAPHFFPTNKEKDDFNYQILSENIDPITKSRKPVAKIPAKISTKSKNFTMCDQDTLECTLYLSKGSRVILRSNLWVERGLVNGSVGDIVDIIYHPDATPQEDPPSVLICKFDSYKGPYLNPDLKTIPIGPLQLSHQNDNSEKYTVSQFPLCLNYGCTIYKSQRLTMEKILVQAVAHERLRNGTLQRNRTDVGESTIMGLWALFNKDTFRSIGLNYESGRKNIHNQYMILVNALCGIGHKYIKWPNERQRQQTELFYRRNFGFPGVAGVIDGTLIPITAPSEQKQRYVDKNHDYSINVMIVCNHKRLIIDIYTGQPGSVHDSRVFRRSPLARALFSRDDLLGPNQHLIGDGGYMCTKKMLVPYRNDGNITPSHTWYNFKLSQCRATIERTNALLKSRMARTQKLFCKNIVRTNKHIAASAVLHNFILLRGEEQDGIVLEGEPPEINVQDAILAGQEEGHRRRQQIRLQLAEEQE</sequence>
<comment type="cofactor">
    <cofactor evidence="1">
        <name>a divalent metal cation</name>
        <dbReference type="ChEBI" id="CHEBI:60240"/>
    </cofactor>
</comment>
<evidence type="ECO:0000259" key="6">
    <source>
        <dbReference type="Pfam" id="PF14214"/>
    </source>
</evidence>
<feature type="domain" description="DNA helicase Pif1-like DEAD-box helicase" evidence="4">
    <location>
        <begin position="583"/>
        <end position="759"/>
    </location>
</feature>
<dbReference type="Pfam" id="PF05970">
    <property type="entry name" value="PIF1"/>
    <property type="match status" value="1"/>
</dbReference>
<evidence type="ECO:0000256" key="1">
    <source>
        <dbReference type="ARBA" id="ARBA00001968"/>
    </source>
</evidence>
<keyword evidence="3" id="KW-0378">Hydrolase</keyword>
<reference evidence="7" key="1">
    <citation type="submission" date="2021-07" db="EMBL/GenBank/DDBJ databases">
        <authorList>
            <person name="Catto M.A."/>
            <person name="Jacobson A."/>
            <person name="Kennedy G."/>
            <person name="Labadie P."/>
            <person name="Hunt B.G."/>
            <person name="Srinivasan R."/>
        </authorList>
    </citation>
    <scope>NUCLEOTIDE SEQUENCE</scope>
    <source>
        <strain evidence="7">PL_HMW_Pooled</strain>
        <tissue evidence="7">Head</tissue>
    </source>
</reference>
<comment type="catalytic activity">
    <reaction evidence="3">
        <text>ATP + H2O = ADP + phosphate + H(+)</text>
        <dbReference type="Rhea" id="RHEA:13065"/>
        <dbReference type="ChEBI" id="CHEBI:15377"/>
        <dbReference type="ChEBI" id="CHEBI:15378"/>
        <dbReference type="ChEBI" id="CHEBI:30616"/>
        <dbReference type="ChEBI" id="CHEBI:43474"/>
        <dbReference type="ChEBI" id="CHEBI:456216"/>
        <dbReference type="EC" id="5.6.2.3"/>
    </reaction>
</comment>
<reference evidence="7" key="2">
    <citation type="journal article" date="2023" name="BMC Genomics">
        <title>Pest status, molecular evolution, and epigenetic factors derived from the genome assembly of Frankliniella fusca, a thysanopteran phytovirus vector.</title>
        <authorList>
            <person name="Catto M.A."/>
            <person name="Labadie P.E."/>
            <person name="Jacobson A.L."/>
            <person name="Kennedy G.G."/>
            <person name="Srinivasan R."/>
            <person name="Hunt B.G."/>
        </authorList>
    </citation>
    <scope>NUCLEOTIDE SEQUENCE</scope>
    <source>
        <strain evidence="7">PL_HMW_Pooled</strain>
    </source>
</reference>
<evidence type="ECO:0000313" key="7">
    <source>
        <dbReference type="EMBL" id="KAK3922230.1"/>
    </source>
</evidence>
<dbReference type="Pfam" id="PF13359">
    <property type="entry name" value="DDE_Tnp_4"/>
    <property type="match status" value="1"/>
</dbReference>
<dbReference type="InterPro" id="IPR025476">
    <property type="entry name" value="Helitron_helicase-like"/>
</dbReference>
<dbReference type="SUPFAM" id="SSF52540">
    <property type="entry name" value="P-loop containing nucleoside triphosphate hydrolases"/>
    <property type="match status" value="2"/>
</dbReference>
<keyword evidence="3" id="KW-0233">DNA recombination</keyword>
<dbReference type="InterPro" id="IPR051055">
    <property type="entry name" value="PIF1_helicase"/>
</dbReference>
<feature type="domain" description="Helitron helicase-like" evidence="6">
    <location>
        <begin position="134"/>
        <end position="320"/>
    </location>
</feature>
<dbReference type="GO" id="GO:0006310">
    <property type="term" value="P:DNA recombination"/>
    <property type="evidence" value="ECO:0007669"/>
    <property type="project" value="UniProtKB-KW"/>
</dbReference>
<organism evidence="7 8">
    <name type="scientific">Frankliniella fusca</name>
    <dbReference type="NCBI Taxonomy" id="407009"/>
    <lineage>
        <taxon>Eukaryota</taxon>
        <taxon>Metazoa</taxon>
        <taxon>Ecdysozoa</taxon>
        <taxon>Arthropoda</taxon>
        <taxon>Hexapoda</taxon>
        <taxon>Insecta</taxon>
        <taxon>Pterygota</taxon>
        <taxon>Neoptera</taxon>
        <taxon>Paraneoptera</taxon>
        <taxon>Thysanoptera</taxon>
        <taxon>Terebrantia</taxon>
        <taxon>Thripoidea</taxon>
        <taxon>Thripidae</taxon>
        <taxon>Frankliniella</taxon>
    </lineage>
</organism>
<dbReference type="Gene3D" id="3.40.50.300">
    <property type="entry name" value="P-loop containing nucleotide triphosphate hydrolases"/>
    <property type="match status" value="1"/>
</dbReference>
<dbReference type="EC" id="5.6.2.3" evidence="3"/>
<comment type="similarity">
    <text evidence="3">Belongs to the helicase family.</text>
</comment>
<keyword evidence="2" id="KW-0479">Metal-binding</keyword>
<dbReference type="EMBL" id="JAHWGI010001078">
    <property type="protein sequence ID" value="KAK3922230.1"/>
    <property type="molecule type" value="Genomic_DNA"/>
</dbReference>
<name>A0AAE1HKG1_9NEOP</name>
<evidence type="ECO:0000313" key="8">
    <source>
        <dbReference type="Proteomes" id="UP001219518"/>
    </source>
</evidence>
<dbReference type="InterPro" id="IPR027806">
    <property type="entry name" value="HARBI1_dom"/>
</dbReference>
<dbReference type="AlphaFoldDB" id="A0AAE1HKG1"/>
<dbReference type="GO" id="GO:0005524">
    <property type="term" value="F:ATP binding"/>
    <property type="evidence" value="ECO:0007669"/>
    <property type="project" value="UniProtKB-KW"/>
</dbReference>
<evidence type="ECO:0000256" key="3">
    <source>
        <dbReference type="RuleBase" id="RU363044"/>
    </source>
</evidence>
<dbReference type="Pfam" id="PF14214">
    <property type="entry name" value="Helitron_like_N"/>
    <property type="match status" value="1"/>
</dbReference>
<feature type="domain" description="DDE Tnp4" evidence="5">
    <location>
        <begin position="1052"/>
        <end position="1206"/>
    </location>
</feature>
<dbReference type="GO" id="GO:0006281">
    <property type="term" value="P:DNA repair"/>
    <property type="evidence" value="ECO:0007669"/>
    <property type="project" value="UniProtKB-KW"/>
</dbReference>
<keyword evidence="3" id="KW-0227">DNA damage</keyword>
<dbReference type="GO" id="GO:0046872">
    <property type="term" value="F:metal ion binding"/>
    <property type="evidence" value="ECO:0007669"/>
    <property type="project" value="UniProtKB-KW"/>
</dbReference>
<keyword evidence="3 7" id="KW-0347">Helicase</keyword>
<dbReference type="InterPro" id="IPR027417">
    <property type="entry name" value="P-loop_NTPase"/>
</dbReference>